<name>A0A8A4TDP9_SULCO</name>
<dbReference type="EMBL" id="CP071793">
    <property type="protein sequence ID" value="QTD47697.1"/>
    <property type="molecule type" value="Genomic_DNA"/>
</dbReference>
<accession>A0A8A4TDP9</accession>
<proteinExistence type="predicted"/>
<dbReference type="KEGG" id="scor:J3U87_19070"/>
<reference evidence="1" key="1">
    <citation type="submission" date="2021-03" db="EMBL/GenBank/DDBJ databases">
        <title>Acanthopleuribacteraceae sp. M133.</title>
        <authorList>
            <person name="Wang G."/>
        </authorList>
    </citation>
    <scope>NUCLEOTIDE SEQUENCE</scope>
    <source>
        <strain evidence="1">M133</strain>
    </source>
</reference>
<protein>
    <submittedName>
        <fullName evidence="1">Uncharacterized protein</fullName>
    </submittedName>
</protein>
<organism evidence="1 2">
    <name type="scientific">Sulfidibacter corallicola</name>
    <dbReference type="NCBI Taxonomy" id="2818388"/>
    <lineage>
        <taxon>Bacteria</taxon>
        <taxon>Pseudomonadati</taxon>
        <taxon>Acidobacteriota</taxon>
        <taxon>Holophagae</taxon>
        <taxon>Acanthopleuribacterales</taxon>
        <taxon>Acanthopleuribacteraceae</taxon>
        <taxon>Sulfidibacter</taxon>
    </lineage>
</organism>
<dbReference type="Proteomes" id="UP000663929">
    <property type="component" value="Chromosome"/>
</dbReference>
<gene>
    <name evidence="1" type="ORF">J3U87_19070</name>
</gene>
<keyword evidence="2" id="KW-1185">Reference proteome</keyword>
<dbReference type="AlphaFoldDB" id="A0A8A4TDP9"/>
<evidence type="ECO:0000313" key="1">
    <source>
        <dbReference type="EMBL" id="QTD47697.1"/>
    </source>
</evidence>
<evidence type="ECO:0000313" key="2">
    <source>
        <dbReference type="Proteomes" id="UP000663929"/>
    </source>
</evidence>
<dbReference type="RefSeq" id="WP_237377364.1">
    <property type="nucleotide sequence ID" value="NZ_CP071793.1"/>
</dbReference>
<sequence>MLISVFDFTRRSLDPVERDWAIKAVNAQLAEDFAPGWEVGASVVVESLDLSRPFHIRPKGKSAVVLVDSVESMPHEVLRTWRSAGFGFSVVCPDLAVDAGEPWTRVFSREILQAVAFPRGPRYIRGPHPELPGREVFHLRLICAPVWSEGYRVMGVDVADFVLPGYYSRLHMPRRHQKAFLPLQAFGKLPGGFLAYLDPRENEVIHYFGEDGTAADAANRYLAHAPARRWSHRPVPFVPIWSRPPEMPAGDSSGVGRIPDPLCFACGSSLRGLGPGARVAVTAGRREGGG</sequence>